<feature type="transmembrane region" description="Helical" evidence="6">
    <location>
        <begin position="103"/>
        <end position="126"/>
    </location>
</feature>
<dbReference type="Proteomes" id="UP000316545">
    <property type="component" value="Unassembled WGS sequence"/>
</dbReference>
<comment type="subcellular location">
    <subcellularLocation>
        <location evidence="1">Cell membrane</location>
        <topology evidence="1">Multi-pass membrane protein</topology>
    </subcellularLocation>
</comment>
<feature type="transmembrane region" description="Helical" evidence="6">
    <location>
        <begin position="252"/>
        <end position="275"/>
    </location>
</feature>
<feature type="transmembrane region" description="Helical" evidence="6">
    <location>
        <begin position="370"/>
        <end position="390"/>
    </location>
</feature>
<feature type="transmembrane region" description="Helical" evidence="6">
    <location>
        <begin position="12"/>
        <end position="34"/>
    </location>
</feature>
<dbReference type="RefSeq" id="WP_186464622.1">
    <property type="nucleotide sequence ID" value="NZ_JAYNFR010000068.1"/>
</dbReference>
<keyword evidence="2" id="KW-1003">Cell membrane</keyword>
<evidence type="ECO:0000256" key="4">
    <source>
        <dbReference type="ARBA" id="ARBA00022989"/>
    </source>
</evidence>
<name>A0A560F1P9_9PROT</name>
<dbReference type="InterPro" id="IPR020846">
    <property type="entry name" value="MFS_dom"/>
</dbReference>
<feature type="transmembrane region" description="Helical" evidence="6">
    <location>
        <begin position="215"/>
        <end position="240"/>
    </location>
</feature>
<evidence type="ECO:0000256" key="6">
    <source>
        <dbReference type="SAM" id="Phobius"/>
    </source>
</evidence>
<feature type="transmembrane region" description="Helical" evidence="6">
    <location>
        <begin position="282"/>
        <end position="300"/>
    </location>
</feature>
<evidence type="ECO:0000259" key="7">
    <source>
        <dbReference type="PROSITE" id="PS50850"/>
    </source>
</evidence>
<evidence type="ECO:0000256" key="3">
    <source>
        <dbReference type="ARBA" id="ARBA00022692"/>
    </source>
</evidence>
<sequence length="404" mass="40868">MMATAVKRGGWLAILVVYGIGLGAMSLVGILSPLTVRITADLQAPAAAIGLTIALFSLPAAVMAMVGGGIVDRIGPRRTLVLAAPVLALADAVVFLARDVWLLDVGVLLAGVGYVGVLNGGAAMLMGGLDGAIRTRAMALWSTYAPVGFSLGLLVAAPFTTAADWRVAPALHGAFMLLCCVGTVFLPQVPPRKADGVPVREQVGRLFAALRRRDVLQLAVSAALPSMISYGTSLVAATYLAKVHGVSLAASASIVAVAKIAAVLLGGTVTGTLLARDFPPRTLFTIMVGVGMVAQFLLFFPGSPLVLAVAGLMGWLFTFGALSGVCMAAMPVVAGQALGGGTMAGTVNQFVSLASFLTPTLYFASSVWGAYVAIALAGLVVALVALPGVVGAQRRSAAPAVSAS</sequence>
<evidence type="ECO:0000313" key="9">
    <source>
        <dbReference type="Proteomes" id="UP000316545"/>
    </source>
</evidence>
<reference evidence="8 9" key="1">
    <citation type="submission" date="2019-06" db="EMBL/GenBank/DDBJ databases">
        <title>Genomic Encyclopedia of Type Strains, Phase IV (KMG-V): Genome sequencing to study the core and pangenomes of soil and plant-associated prokaryotes.</title>
        <authorList>
            <person name="Whitman W."/>
        </authorList>
    </citation>
    <scope>NUCLEOTIDE SEQUENCE [LARGE SCALE GENOMIC DNA]</scope>
    <source>
        <strain evidence="8 9">BR 11865</strain>
    </source>
</reference>
<dbReference type="InterPro" id="IPR036259">
    <property type="entry name" value="MFS_trans_sf"/>
</dbReference>
<dbReference type="SUPFAM" id="SSF103473">
    <property type="entry name" value="MFS general substrate transporter"/>
    <property type="match status" value="1"/>
</dbReference>
<dbReference type="AlphaFoldDB" id="A0A560F1P9"/>
<dbReference type="GO" id="GO:0022857">
    <property type="term" value="F:transmembrane transporter activity"/>
    <property type="evidence" value="ECO:0007669"/>
    <property type="project" value="InterPro"/>
</dbReference>
<protein>
    <submittedName>
        <fullName evidence="8">Putative MFS family arabinose efflux permease</fullName>
    </submittedName>
</protein>
<dbReference type="PROSITE" id="PS50850">
    <property type="entry name" value="MFS"/>
    <property type="match status" value="1"/>
</dbReference>
<feature type="transmembrane region" description="Helical" evidence="6">
    <location>
        <begin position="46"/>
        <end position="67"/>
    </location>
</feature>
<dbReference type="InterPro" id="IPR050189">
    <property type="entry name" value="MFS_Efflux_Transporters"/>
</dbReference>
<evidence type="ECO:0000256" key="1">
    <source>
        <dbReference type="ARBA" id="ARBA00004651"/>
    </source>
</evidence>
<keyword evidence="9" id="KW-1185">Reference proteome</keyword>
<keyword evidence="3 6" id="KW-0812">Transmembrane</keyword>
<evidence type="ECO:0000256" key="5">
    <source>
        <dbReference type="ARBA" id="ARBA00023136"/>
    </source>
</evidence>
<feature type="transmembrane region" description="Helical" evidence="6">
    <location>
        <begin position="138"/>
        <end position="159"/>
    </location>
</feature>
<dbReference type="PANTHER" id="PTHR43124:SF3">
    <property type="entry name" value="CHLORAMPHENICOL EFFLUX PUMP RV0191"/>
    <property type="match status" value="1"/>
</dbReference>
<organism evidence="8 9">
    <name type="scientific">Nitrospirillum amazonense</name>
    <dbReference type="NCBI Taxonomy" id="28077"/>
    <lineage>
        <taxon>Bacteria</taxon>
        <taxon>Pseudomonadati</taxon>
        <taxon>Pseudomonadota</taxon>
        <taxon>Alphaproteobacteria</taxon>
        <taxon>Rhodospirillales</taxon>
        <taxon>Azospirillaceae</taxon>
        <taxon>Nitrospirillum</taxon>
    </lineage>
</organism>
<dbReference type="InterPro" id="IPR011701">
    <property type="entry name" value="MFS"/>
</dbReference>
<keyword evidence="5 6" id="KW-0472">Membrane</keyword>
<dbReference type="Pfam" id="PF07690">
    <property type="entry name" value="MFS_1"/>
    <property type="match status" value="1"/>
</dbReference>
<accession>A0A560F1P9</accession>
<evidence type="ECO:0000313" key="8">
    <source>
        <dbReference type="EMBL" id="TWB15552.1"/>
    </source>
</evidence>
<feature type="transmembrane region" description="Helical" evidence="6">
    <location>
        <begin position="79"/>
        <end position="97"/>
    </location>
</feature>
<feature type="domain" description="Major facilitator superfamily (MFS) profile" evidence="7">
    <location>
        <begin position="12"/>
        <end position="390"/>
    </location>
</feature>
<feature type="transmembrane region" description="Helical" evidence="6">
    <location>
        <begin position="312"/>
        <end position="334"/>
    </location>
</feature>
<dbReference type="Gene3D" id="1.20.1250.20">
    <property type="entry name" value="MFS general substrate transporter like domains"/>
    <property type="match status" value="1"/>
</dbReference>
<dbReference type="GO" id="GO:0005886">
    <property type="term" value="C:plasma membrane"/>
    <property type="evidence" value="ECO:0007669"/>
    <property type="project" value="UniProtKB-SubCell"/>
</dbReference>
<dbReference type="EMBL" id="VITO01000029">
    <property type="protein sequence ID" value="TWB15552.1"/>
    <property type="molecule type" value="Genomic_DNA"/>
</dbReference>
<keyword evidence="4 6" id="KW-1133">Transmembrane helix</keyword>
<gene>
    <name evidence="8" type="ORF">FBZ88_1295</name>
</gene>
<evidence type="ECO:0000256" key="2">
    <source>
        <dbReference type="ARBA" id="ARBA00022475"/>
    </source>
</evidence>
<comment type="caution">
    <text evidence="8">The sequence shown here is derived from an EMBL/GenBank/DDBJ whole genome shotgun (WGS) entry which is preliminary data.</text>
</comment>
<dbReference type="PANTHER" id="PTHR43124">
    <property type="entry name" value="PURINE EFFLUX PUMP PBUE"/>
    <property type="match status" value="1"/>
</dbReference>
<feature type="transmembrane region" description="Helical" evidence="6">
    <location>
        <begin position="165"/>
        <end position="186"/>
    </location>
</feature>
<proteinExistence type="predicted"/>